<dbReference type="Pfam" id="PF17932">
    <property type="entry name" value="TetR_C_24"/>
    <property type="match status" value="1"/>
</dbReference>
<dbReference type="InterPro" id="IPR036271">
    <property type="entry name" value="Tet_transcr_reg_TetR-rel_C_sf"/>
</dbReference>
<dbReference type="PROSITE" id="PS50977">
    <property type="entry name" value="HTH_TETR_2"/>
    <property type="match status" value="1"/>
</dbReference>
<dbReference type="PRINTS" id="PR00455">
    <property type="entry name" value="HTHTETR"/>
</dbReference>
<sequence length="206" mass="24000">MIIDKKEHIINAAIELFAEKGFEGTSIRDLAAKADVNIAMVNYYFGSKDKLFEAIVEYKASYMRERLEEITLDKSKSDIEKLDAVIETYVNRILSQHQYHRIIHQELMLKQREEVHNTIIGLFSKNTAIIKNIIEHGIKKKVFKKVDPELTFASILGTINQVMLSKSLCNQLMNKDKNFNPYIDENFKKRIITHLKQLIHSLLLQH</sequence>
<dbReference type="InterPro" id="IPR023772">
    <property type="entry name" value="DNA-bd_HTH_TetR-type_CS"/>
</dbReference>
<dbReference type="InterPro" id="IPR009057">
    <property type="entry name" value="Homeodomain-like_sf"/>
</dbReference>
<name>A0A1J5S091_9ZZZZ</name>
<dbReference type="PANTHER" id="PTHR43479">
    <property type="entry name" value="ACREF/ENVCD OPERON REPRESSOR-RELATED"/>
    <property type="match status" value="1"/>
</dbReference>
<dbReference type="InterPro" id="IPR001647">
    <property type="entry name" value="HTH_TetR"/>
</dbReference>
<comment type="caution">
    <text evidence="3">The sequence shown here is derived from an EMBL/GenBank/DDBJ whole genome shotgun (WGS) entry which is preliminary data.</text>
</comment>
<reference evidence="3" key="1">
    <citation type="submission" date="2016-10" db="EMBL/GenBank/DDBJ databases">
        <title>Sequence of Gallionella enrichment culture.</title>
        <authorList>
            <person name="Poehlein A."/>
            <person name="Muehling M."/>
            <person name="Daniel R."/>
        </authorList>
    </citation>
    <scope>NUCLEOTIDE SEQUENCE</scope>
</reference>
<dbReference type="InterPro" id="IPR041490">
    <property type="entry name" value="KstR2_TetR_C"/>
</dbReference>
<dbReference type="Gene3D" id="1.10.357.10">
    <property type="entry name" value="Tetracycline Repressor, domain 2"/>
    <property type="match status" value="1"/>
</dbReference>
<dbReference type="GO" id="GO:0003677">
    <property type="term" value="F:DNA binding"/>
    <property type="evidence" value="ECO:0007669"/>
    <property type="project" value="UniProtKB-KW"/>
</dbReference>
<keyword evidence="1" id="KW-0238">DNA-binding</keyword>
<dbReference type="PANTHER" id="PTHR43479:SF11">
    <property type="entry name" value="ACREF_ENVCD OPERON REPRESSOR-RELATED"/>
    <property type="match status" value="1"/>
</dbReference>
<dbReference type="SUPFAM" id="SSF46689">
    <property type="entry name" value="Homeodomain-like"/>
    <property type="match status" value="1"/>
</dbReference>
<evidence type="ECO:0000259" key="2">
    <source>
        <dbReference type="PROSITE" id="PS50977"/>
    </source>
</evidence>
<dbReference type="PROSITE" id="PS01081">
    <property type="entry name" value="HTH_TETR_1"/>
    <property type="match status" value="1"/>
</dbReference>
<proteinExistence type="predicted"/>
<feature type="domain" description="HTH tetR-type" evidence="2">
    <location>
        <begin position="3"/>
        <end position="63"/>
    </location>
</feature>
<dbReference type="InterPro" id="IPR050624">
    <property type="entry name" value="HTH-type_Tx_Regulator"/>
</dbReference>
<dbReference type="Pfam" id="PF00440">
    <property type="entry name" value="TetR_N"/>
    <property type="match status" value="1"/>
</dbReference>
<dbReference type="EMBL" id="MLJW01000172">
    <property type="protein sequence ID" value="OIQ95179.1"/>
    <property type="molecule type" value="Genomic_DNA"/>
</dbReference>
<dbReference type="SUPFAM" id="SSF48498">
    <property type="entry name" value="Tetracyclin repressor-like, C-terminal domain"/>
    <property type="match status" value="1"/>
</dbReference>
<gene>
    <name evidence="3" type="primary">yttP</name>
    <name evidence="3" type="ORF">GALL_228770</name>
</gene>
<dbReference type="AlphaFoldDB" id="A0A1J5S091"/>
<evidence type="ECO:0000313" key="3">
    <source>
        <dbReference type="EMBL" id="OIQ95179.1"/>
    </source>
</evidence>
<accession>A0A1J5S091</accession>
<evidence type="ECO:0000256" key="1">
    <source>
        <dbReference type="ARBA" id="ARBA00023125"/>
    </source>
</evidence>
<protein>
    <submittedName>
        <fullName evidence="3">Putative HTH-type transcriptional regulator YttP</fullName>
    </submittedName>
</protein>
<organism evidence="3">
    <name type="scientific">mine drainage metagenome</name>
    <dbReference type="NCBI Taxonomy" id="410659"/>
    <lineage>
        <taxon>unclassified sequences</taxon>
        <taxon>metagenomes</taxon>
        <taxon>ecological metagenomes</taxon>
    </lineage>
</organism>